<dbReference type="KEGG" id="bvk:117243509"/>
<protein>
    <submittedName>
        <fullName evidence="3 4">Interaptin isoform X1</fullName>
    </submittedName>
</protein>
<feature type="region of interest" description="Disordered" evidence="1">
    <location>
        <begin position="630"/>
        <end position="666"/>
    </location>
</feature>
<dbReference type="InterPro" id="IPR001753">
    <property type="entry name" value="Enoyl-CoA_hydra/iso"/>
</dbReference>
<keyword evidence="2" id="KW-1185">Reference proteome</keyword>
<accession>A0A6J3LN90</accession>
<feature type="compositionally biased region" description="Basic and acidic residues" evidence="1">
    <location>
        <begin position="98"/>
        <end position="117"/>
    </location>
</feature>
<dbReference type="InterPro" id="IPR029045">
    <property type="entry name" value="ClpP/crotonase-like_dom_sf"/>
</dbReference>
<dbReference type="PANTHER" id="PTHR43684">
    <property type="match status" value="1"/>
</dbReference>
<feature type="region of interest" description="Disordered" evidence="1">
    <location>
        <begin position="96"/>
        <end position="143"/>
    </location>
</feature>
<dbReference type="SUPFAM" id="SSF52096">
    <property type="entry name" value="ClpP/crotonase"/>
    <property type="match status" value="1"/>
</dbReference>
<feature type="compositionally biased region" description="Basic and acidic residues" evidence="1">
    <location>
        <begin position="760"/>
        <end position="775"/>
    </location>
</feature>
<feature type="compositionally biased region" description="Basic and acidic residues" evidence="1">
    <location>
        <begin position="1192"/>
        <end position="1206"/>
    </location>
</feature>
<dbReference type="GeneID" id="117243509"/>
<feature type="region of interest" description="Disordered" evidence="1">
    <location>
        <begin position="949"/>
        <end position="980"/>
    </location>
</feature>
<dbReference type="Proteomes" id="UP000504631">
    <property type="component" value="Unplaced"/>
</dbReference>
<evidence type="ECO:0000313" key="4">
    <source>
        <dbReference type="RefSeq" id="XP_033366958.1"/>
    </source>
</evidence>
<feature type="compositionally biased region" description="Basic and acidic residues" evidence="1">
    <location>
        <begin position="1126"/>
        <end position="1139"/>
    </location>
</feature>
<feature type="compositionally biased region" description="Basic and acidic residues" evidence="1">
    <location>
        <begin position="126"/>
        <end position="142"/>
    </location>
</feature>
<sequence length="1576" mass="175107">MEQLDEVHSNINKVESSIKVDVSSSLILESTTDIVKDVKDIPENQENKSQECADNIIQDVLVVNKCDITDLNKKFESKESSETESIKNAAINEVEQEIIDKDPQIDDQCKEDEKSQEEQAENTTEVGDHSRYADDTSLDKESTNNVEVFNTNEGEQNIEKHNVCTVLNIDTVGDTNAQCQALIKTLSETFDDKDQTLHVTDTDTDLSKLVDSSSEVMVLTVETINEMNESTEENIVLTVHEKDAVVNSNEKNVSAEQKEMKNTEIVNEEFNLIDYAQESDGTIIEVISTEIVAQEVPENCSQKDNKEVLNHTKTGNDSITPITSGVINDLGTAGDIDIKEKNVSIKEGTDIKGEDIKEECKNTDAKYNVEQETTNGNGKTESFDSSHKINVEKKIIHNKIVVPTHVANTEGRNKSISEADKVSITNKRSVIQDIFDDWGVENAEDDSQSVSKTPDTVEIELKSLLNDTKTRTIEEGTVVLVEEEITCIEKEPVVDDGKAVEVAKQNKEMQVSKEQLDNNQTIKKQQNSIKSLLKDQLTHSISQAVGKSTKDSTHDTVTFSQTSQIIPINRGRNLTSQSSQVEIAEALKERFREKQKVVEQPPRPDIFFVKKLTQRLSSKLVGSPGTALPALIPLPQPTNQSLIQCDKKSSDNTSTGTSKESNSDNKELLAILEGDVDPDWSNLKPPILAEEGKRSVKIEQSGYNTPPKLDPLVERELALKQLLELPLASSTRSIQKKKKIIKATPTKSSKAIKTKIISKTEKETIGMEPKNKTTESVEDTNSSDYASSSLLIESHTSERKTDIRVDESRSGRKRKLTEKAREHEQQQNIVKRQKVYKGKLSLGKKQPQDQAPPDISLLTENHVSKETMVLPNDEVDVIITDEITEEHVTNNNKVDITLDKLDDTQNVCNIKPSKQNLNKKRSQSIAKQNIAVKKILRQNISSNKKTATLKTKLNTSKKSGSKIVSKAKRSTENNAGDSKPKKKIINEIDRLLQDEGVVNLLYDVEQPDKKRLVPITKSQAKVMDIQKVQRELKLRKKLVRNAVLRLRTSAGVSKPRSKRTSIYLNDMQVDKKIGDQATPIKQINLSQEFILPAKIRNAADASVIIRRHSSSSFSSASGSPRVSIDTPEKNEGVKVDEGGFHSLRSTKRRHSQDEKINVKKSKKKIVQKSDTGIDFVDIVEDKMVFPERLNKKLDSKKADKNPKQPETDETNNGLGKVITRSNGTATGKVTSKTKKTTKNKVTFAKTNEPDNNEEFSKEEDELSACLAEAANALSVVNAGSRSANSATNRKNKVNANTTKTLESDNNKTKMEIRSQFSNKEINIRRHGNLVQLILTPSSSTKIRNALTLQVMQEFRETLSILKKDDDCRVVLLTSTGSSFCEGLELSMLLHTNKEKRRIHAQEMADAVKEFIKSLASFNKPIVAGVQGAAVGLGVTMLPLFDLVIASDKATFSTPYGKLGQIAEGAAVFTLSHILGSAITSELLLGGRTLTASEALRAGLVTRVLWPDRFQVELLPTLKAMSEQSSQSMEATKTLLRHSLRKKLDAALESETYLLIQHWCSVECQTAIKAYIDGKVQ</sequence>
<dbReference type="Gene3D" id="1.10.12.10">
    <property type="entry name" value="Lyase 2-enoyl-coa Hydratase, Chain A, domain 2"/>
    <property type="match status" value="1"/>
</dbReference>
<proteinExistence type="predicted"/>
<organism evidence="2 4">
    <name type="scientific">Bombus vosnesenskii</name>
    <dbReference type="NCBI Taxonomy" id="207650"/>
    <lineage>
        <taxon>Eukaryota</taxon>
        <taxon>Metazoa</taxon>
        <taxon>Ecdysozoa</taxon>
        <taxon>Arthropoda</taxon>
        <taxon>Hexapoda</taxon>
        <taxon>Insecta</taxon>
        <taxon>Pterygota</taxon>
        <taxon>Neoptera</taxon>
        <taxon>Endopterygota</taxon>
        <taxon>Hymenoptera</taxon>
        <taxon>Apocrita</taxon>
        <taxon>Aculeata</taxon>
        <taxon>Apoidea</taxon>
        <taxon>Anthophila</taxon>
        <taxon>Apidae</taxon>
        <taxon>Bombus</taxon>
        <taxon>Pyrobombus</taxon>
    </lineage>
</organism>
<dbReference type="PANTHER" id="PTHR43684:SF11">
    <property type="entry name" value="CHROMO DOMAIN-CONTAINING PROTEIN"/>
    <property type="match status" value="1"/>
</dbReference>
<feature type="region of interest" description="Disordered" evidence="1">
    <location>
        <begin position="1192"/>
        <end position="1234"/>
    </location>
</feature>
<dbReference type="Pfam" id="PF00378">
    <property type="entry name" value="ECH_1"/>
    <property type="match status" value="1"/>
</dbReference>
<dbReference type="RefSeq" id="XP_033366956.1">
    <property type="nucleotide sequence ID" value="XM_033511065.1"/>
</dbReference>
<feature type="region of interest" description="Disordered" evidence="1">
    <location>
        <begin position="1109"/>
        <end position="1163"/>
    </location>
</feature>
<dbReference type="CTD" id="116874"/>
<gene>
    <name evidence="3 4" type="primary">LOC117243509</name>
</gene>
<evidence type="ECO:0000313" key="2">
    <source>
        <dbReference type="Proteomes" id="UP000504631"/>
    </source>
</evidence>
<feature type="compositionally biased region" description="Polar residues" evidence="1">
    <location>
        <begin position="779"/>
        <end position="791"/>
    </location>
</feature>
<dbReference type="InterPro" id="IPR014748">
    <property type="entry name" value="Enoyl-CoA_hydra_C"/>
</dbReference>
<feature type="compositionally biased region" description="Low complexity" evidence="1">
    <location>
        <begin position="949"/>
        <end position="962"/>
    </location>
</feature>
<name>A0A6J3LN90_9HYME</name>
<dbReference type="Gene3D" id="3.90.226.10">
    <property type="entry name" value="2-enoyl-CoA Hydratase, Chain A, domain 1"/>
    <property type="match status" value="1"/>
</dbReference>
<evidence type="ECO:0000256" key="1">
    <source>
        <dbReference type="SAM" id="MobiDB-lite"/>
    </source>
</evidence>
<evidence type="ECO:0000313" key="3">
    <source>
        <dbReference type="RefSeq" id="XP_033366956.1"/>
    </source>
</evidence>
<dbReference type="CDD" id="cd06558">
    <property type="entry name" value="crotonase-like"/>
    <property type="match status" value="1"/>
</dbReference>
<feature type="compositionally biased region" description="Low complexity" evidence="1">
    <location>
        <begin position="1110"/>
        <end position="1123"/>
    </location>
</feature>
<reference evidence="3 4" key="1">
    <citation type="submission" date="2025-04" db="UniProtKB">
        <authorList>
            <consortium name="RefSeq"/>
        </authorList>
    </citation>
    <scope>IDENTIFICATION</scope>
    <source>
        <tissue evidence="3 4">Muscle</tissue>
    </source>
</reference>
<dbReference type="InterPro" id="IPR051053">
    <property type="entry name" value="ECH/Chromodomain_protein"/>
</dbReference>
<feature type="region of interest" description="Disordered" evidence="1">
    <location>
        <begin position="760"/>
        <end position="854"/>
    </location>
</feature>
<feature type="compositionally biased region" description="Basic and acidic residues" evidence="1">
    <location>
        <begin position="795"/>
        <end position="810"/>
    </location>
</feature>
<feature type="compositionally biased region" description="Polar residues" evidence="1">
    <location>
        <begin position="651"/>
        <end position="660"/>
    </location>
</feature>
<dbReference type="RefSeq" id="XP_033366958.1">
    <property type="nucleotide sequence ID" value="XM_033511067.1"/>
</dbReference>